<evidence type="ECO:0000256" key="1">
    <source>
        <dbReference type="SAM" id="SignalP"/>
    </source>
</evidence>
<organism evidence="2 3">
    <name type="scientific">Noviherbaspirillum denitrificans</name>
    <dbReference type="NCBI Taxonomy" id="1968433"/>
    <lineage>
        <taxon>Bacteria</taxon>
        <taxon>Pseudomonadati</taxon>
        <taxon>Pseudomonadota</taxon>
        <taxon>Betaproteobacteria</taxon>
        <taxon>Burkholderiales</taxon>
        <taxon>Oxalobacteraceae</taxon>
        <taxon>Noviherbaspirillum</taxon>
    </lineage>
</organism>
<feature type="signal peptide" evidence="1">
    <location>
        <begin position="1"/>
        <end position="33"/>
    </location>
</feature>
<gene>
    <name evidence="2" type="ORF">AYR66_19245</name>
</gene>
<reference evidence="2 3" key="1">
    <citation type="submission" date="2016-02" db="EMBL/GenBank/DDBJ databases">
        <authorList>
            <person name="Wen L."/>
            <person name="He K."/>
            <person name="Yang H."/>
        </authorList>
    </citation>
    <scope>NUCLEOTIDE SEQUENCE [LARGE SCALE GENOMIC DNA]</scope>
    <source>
        <strain evidence="2 3">TSA40</strain>
    </source>
</reference>
<comment type="caution">
    <text evidence="2">The sequence shown here is derived from an EMBL/GenBank/DDBJ whole genome shotgun (WGS) entry which is preliminary data.</text>
</comment>
<sequence>MTVKGRYSGRPLAAAIVLAGAASAVGMPVAAMAQVSTGGTSVSAQAQLESKTRLVKLLLSQSPAMQRIPQSGNVQAQKKLADARALFARAGSEAEAGRQAEAVRMLDEALREITAASRMVPDTAQLASQERARYAGMSETTRVFLNLYKGVSARMAAKGGAAPLDVNGVNSAIARADSLAASGNHKDANAALGEAYKTVVGALNRTLMAETIVYDQKFDTPSDEYKYELARNRNYEELVPLAIAQLNPPRESAAISDSYVQQSRHLRDASQKHAASGDYQLALKTIQDATLHLQRSLRVAGVVVPQTTESKP</sequence>
<feature type="chain" id="PRO_5013101066" evidence="1">
    <location>
        <begin position="34"/>
        <end position="312"/>
    </location>
</feature>
<dbReference type="AlphaFoldDB" id="A0A254TF78"/>
<keyword evidence="3" id="KW-1185">Reference proteome</keyword>
<dbReference type="OrthoDB" id="8774864at2"/>
<accession>A0A254TF78</accession>
<dbReference type="EMBL" id="LSTO01000001">
    <property type="protein sequence ID" value="OWW21291.1"/>
    <property type="molecule type" value="Genomic_DNA"/>
</dbReference>
<name>A0A254TF78_9BURK</name>
<proteinExistence type="predicted"/>
<keyword evidence="1" id="KW-0732">Signal</keyword>
<evidence type="ECO:0000313" key="3">
    <source>
        <dbReference type="Proteomes" id="UP000197535"/>
    </source>
</evidence>
<dbReference type="RefSeq" id="WP_088708149.1">
    <property type="nucleotide sequence ID" value="NZ_LSTO01000001.1"/>
</dbReference>
<evidence type="ECO:0000313" key="2">
    <source>
        <dbReference type="EMBL" id="OWW21291.1"/>
    </source>
</evidence>
<dbReference type="Proteomes" id="UP000197535">
    <property type="component" value="Unassembled WGS sequence"/>
</dbReference>
<protein>
    <submittedName>
        <fullName evidence="2">Uncharacterized protein</fullName>
    </submittedName>
</protein>